<name>W2YSU0_PHYNI</name>
<reference evidence="1 2" key="1">
    <citation type="submission" date="2013-11" db="EMBL/GenBank/DDBJ databases">
        <title>The Genome Sequence of Phytophthora parasitica P10297.</title>
        <authorList>
            <consortium name="The Broad Institute Genomics Platform"/>
            <person name="Russ C."/>
            <person name="Tyler B."/>
            <person name="Panabieres F."/>
            <person name="Shan W."/>
            <person name="Tripathy S."/>
            <person name="Grunwald N."/>
            <person name="Machado M."/>
            <person name="Johnson C.S."/>
            <person name="Walker B."/>
            <person name="Young S.K."/>
            <person name="Zeng Q."/>
            <person name="Gargeya S."/>
            <person name="Fitzgerald M."/>
            <person name="Haas B."/>
            <person name="Abouelleil A."/>
            <person name="Allen A.W."/>
            <person name="Alvarado L."/>
            <person name="Arachchi H.M."/>
            <person name="Berlin A.M."/>
            <person name="Chapman S.B."/>
            <person name="Gainer-Dewar J."/>
            <person name="Goldberg J."/>
            <person name="Griggs A."/>
            <person name="Gujja S."/>
            <person name="Hansen M."/>
            <person name="Howarth C."/>
            <person name="Imamovic A."/>
            <person name="Ireland A."/>
            <person name="Larimer J."/>
            <person name="McCowan C."/>
            <person name="Murphy C."/>
            <person name="Pearson M."/>
            <person name="Poon T.W."/>
            <person name="Priest M."/>
            <person name="Roberts A."/>
            <person name="Saif S."/>
            <person name="Shea T."/>
            <person name="Sisk P."/>
            <person name="Sykes S."/>
            <person name="Wortman J."/>
            <person name="Nusbaum C."/>
            <person name="Birren B."/>
        </authorList>
    </citation>
    <scope>NUCLEOTIDE SEQUENCE [LARGE SCALE GENOMIC DNA]</scope>
    <source>
        <strain evidence="1 2">P10297</strain>
    </source>
</reference>
<dbReference type="OrthoDB" id="92463at2759"/>
<accession>W2YSU0</accession>
<sequence>MLGSIRFEWDAINGQVTSVSTESDMLTPMLHLLGNLEDVSRVFADALLSLDFQWRPRTDETSVSHQ</sequence>
<comment type="caution">
    <text evidence="1">The sequence shown here is derived from an EMBL/GenBank/DDBJ whole genome shotgun (WGS) entry which is preliminary data.</text>
</comment>
<protein>
    <submittedName>
        <fullName evidence="1">Uncharacterized protein</fullName>
    </submittedName>
</protein>
<dbReference type="AlphaFoldDB" id="W2YSU0"/>
<evidence type="ECO:0000313" key="1">
    <source>
        <dbReference type="EMBL" id="ETP37234.1"/>
    </source>
</evidence>
<gene>
    <name evidence="1" type="ORF">F442_14949</name>
</gene>
<evidence type="ECO:0000313" key="2">
    <source>
        <dbReference type="Proteomes" id="UP000018948"/>
    </source>
</evidence>
<dbReference type="EMBL" id="ANIY01003158">
    <property type="protein sequence ID" value="ETP37234.1"/>
    <property type="molecule type" value="Genomic_DNA"/>
</dbReference>
<proteinExistence type="predicted"/>
<dbReference type="Proteomes" id="UP000018948">
    <property type="component" value="Unassembled WGS sequence"/>
</dbReference>
<organism evidence="1 2">
    <name type="scientific">Phytophthora nicotianae P10297</name>
    <dbReference type="NCBI Taxonomy" id="1317064"/>
    <lineage>
        <taxon>Eukaryota</taxon>
        <taxon>Sar</taxon>
        <taxon>Stramenopiles</taxon>
        <taxon>Oomycota</taxon>
        <taxon>Peronosporomycetes</taxon>
        <taxon>Peronosporales</taxon>
        <taxon>Peronosporaceae</taxon>
        <taxon>Phytophthora</taxon>
    </lineage>
</organism>